<keyword evidence="1" id="KW-0472">Membrane</keyword>
<keyword evidence="1" id="KW-1133">Transmembrane helix</keyword>
<evidence type="ECO:0000313" key="2">
    <source>
        <dbReference type="EMBL" id="GAH59425.1"/>
    </source>
</evidence>
<organism evidence="2">
    <name type="scientific">marine sediment metagenome</name>
    <dbReference type="NCBI Taxonomy" id="412755"/>
    <lineage>
        <taxon>unclassified sequences</taxon>
        <taxon>metagenomes</taxon>
        <taxon>ecological metagenomes</taxon>
    </lineage>
</organism>
<feature type="transmembrane region" description="Helical" evidence="1">
    <location>
        <begin position="205"/>
        <end position="231"/>
    </location>
</feature>
<evidence type="ECO:0000256" key="1">
    <source>
        <dbReference type="SAM" id="Phobius"/>
    </source>
</evidence>
<feature type="non-terminal residue" evidence="2">
    <location>
        <position position="1"/>
    </location>
</feature>
<dbReference type="AlphaFoldDB" id="X1HQT2"/>
<comment type="caution">
    <text evidence="2">The sequence shown here is derived from an EMBL/GenBank/DDBJ whole genome shotgun (WGS) entry which is preliminary data.</text>
</comment>
<feature type="transmembrane region" description="Helical" evidence="1">
    <location>
        <begin position="31"/>
        <end position="53"/>
    </location>
</feature>
<dbReference type="EMBL" id="BARU01022669">
    <property type="protein sequence ID" value="GAH59425.1"/>
    <property type="molecule type" value="Genomic_DNA"/>
</dbReference>
<feature type="transmembrane region" description="Helical" evidence="1">
    <location>
        <begin position="139"/>
        <end position="163"/>
    </location>
</feature>
<protein>
    <submittedName>
        <fullName evidence="2">Uncharacterized protein</fullName>
    </submittedName>
</protein>
<accession>X1HQT2</accession>
<feature type="transmembrane region" description="Helical" evidence="1">
    <location>
        <begin position="175"/>
        <end position="199"/>
    </location>
</feature>
<reference evidence="2" key="1">
    <citation type="journal article" date="2014" name="Front. Microbiol.">
        <title>High frequency of phylogenetically diverse reductive dehalogenase-homologous genes in deep subseafloor sedimentary metagenomes.</title>
        <authorList>
            <person name="Kawai M."/>
            <person name="Futagami T."/>
            <person name="Toyoda A."/>
            <person name="Takaki Y."/>
            <person name="Nishi S."/>
            <person name="Hori S."/>
            <person name="Arai W."/>
            <person name="Tsubouchi T."/>
            <person name="Morono Y."/>
            <person name="Uchiyama I."/>
            <person name="Ito T."/>
            <person name="Fujiyama A."/>
            <person name="Inagaki F."/>
            <person name="Takami H."/>
        </authorList>
    </citation>
    <scope>NUCLEOTIDE SEQUENCE</scope>
    <source>
        <strain evidence="2">Expedition CK06-06</strain>
    </source>
</reference>
<gene>
    <name evidence="2" type="ORF">S03H2_36889</name>
</gene>
<feature type="non-terminal residue" evidence="2">
    <location>
        <position position="279"/>
    </location>
</feature>
<sequence length="279" mass="31710">INLQIQLYANKAGGLDYFDFYFLNFWSTNFLFNKTALIGAFIGSIIMSGVGIIPEKTLLTIIGTKLRFGKPSRIKAFIFWWTVGFVLFYFLGLLLDSNNNGFSWAIYLIENGQVELSLTIFFDAFDVIFNSSNTDFVTIFLYSNLILPIVVFVFSVIILRLVLTIAKYVYLRRNDYLVIGIALVIVGLICALIFCFVPTNSLDGINIIQILSLPTGFISFTSLGIVIFIFGKAQYKKDSKNYIFSRHKQKKIIYVLLISIVAQSRLRCCLDLLKAQYSI</sequence>
<keyword evidence="1" id="KW-0812">Transmembrane</keyword>
<proteinExistence type="predicted"/>
<feature type="transmembrane region" description="Helical" evidence="1">
    <location>
        <begin position="74"/>
        <end position="95"/>
    </location>
</feature>
<name>X1HQT2_9ZZZZ</name>